<dbReference type="PANTHER" id="PTHR39963">
    <property type="entry name" value="SLL0983 PROTEIN"/>
    <property type="match status" value="1"/>
</dbReference>
<name>A0A3S7X1L5_LEIDO</name>
<proteinExistence type="predicted"/>
<feature type="region of interest" description="Disordered" evidence="1">
    <location>
        <begin position="845"/>
        <end position="864"/>
    </location>
</feature>
<feature type="compositionally biased region" description="Polar residues" evidence="1">
    <location>
        <begin position="689"/>
        <end position="707"/>
    </location>
</feature>
<dbReference type="Gene3D" id="3.40.50.150">
    <property type="entry name" value="Vaccinia Virus protein VP39"/>
    <property type="match status" value="1"/>
</dbReference>
<evidence type="ECO:0000313" key="2">
    <source>
        <dbReference type="EMBL" id="AYU80341.1"/>
    </source>
</evidence>
<reference evidence="2 3" key="1">
    <citation type="journal article" date="2018" name="Sci. Rep.">
        <title>A complete Leishmania donovani reference genome identifies novel genetic variations associated with virulence.</title>
        <authorList>
            <person name="Lypaczewski P."/>
            <person name="Hoshizaki J."/>
            <person name="Zhang W.-W."/>
            <person name="McCall L.-I."/>
            <person name="Torcivia-Rodriguez J."/>
            <person name="Simonyan V."/>
            <person name="Kaur A."/>
            <person name="Dewar K."/>
            <person name="Matlashewski G."/>
        </authorList>
    </citation>
    <scope>NUCLEOTIDE SEQUENCE [LARGE SCALE GENOMIC DNA]</scope>
    <source>
        <strain evidence="2 3">LdCL</strain>
    </source>
</reference>
<accession>A0A3S7X1L5</accession>
<feature type="region of interest" description="Disordered" evidence="1">
    <location>
        <begin position="387"/>
        <end position="440"/>
    </location>
</feature>
<keyword evidence="3" id="KW-1185">Reference proteome</keyword>
<dbReference type="InterPro" id="IPR029063">
    <property type="entry name" value="SAM-dependent_MTases_sf"/>
</dbReference>
<dbReference type="VEuPathDB" id="TriTrypDB:LdBPK_281870.1"/>
<evidence type="ECO:0000313" key="3">
    <source>
        <dbReference type="Proteomes" id="UP000274082"/>
    </source>
</evidence>
<dbReference type="EMBL" id="CP029527">
    <property type="protein sequence ID" value="AYU80341.1"/>
    <property type="molecule type" value="Genomic_DNA"/>
</dbReference>
<dbReference type="PANTHER" id="PTHR39963:SF1">
    <property type="entry name" value="MNMC-LIKE METHYLTRANSFERASE DOMAIN-CONTAINING PROTEIN"/>
    <property type="match status" value="1"/>
</dbReference>
<dbReference type="SUPFAM" id="SSF53335">
    <property type="entry name" value="S-adenosyl-L-methionine-dependent methyltransferases"/>
    <property type="match status" value="1"/>
</dbReference>
<dbReference type="OrthoDB" id="273249at2759"/>
<dbReference type="AlphaFoldDB" id="A0A3S7X1L5"/>
<feature type="region of interest" description="Disordered" evidence="1">
    <location>
        <begin position="666"/>
        <end position="707"/>
    </location>
</feature>
<dbReference type="VEuPathDB" id="TriTrypDB:LdCL_280023700"/>
<feature type="compositionally biased region" description="Basic residues" evidence="1">
    <location>
        <begin position="280"/>
        <end position="289"/>
    </location>
</feature>
<protein>
    <submittedName>
        <fullName evidence="2">Uncharacterized protein</fullName>
    </submittedName>
</protein>
<evidence type="ECO:0000256" key="1">
    <source>
        <dbReference type="SAM" id="MobiDB-lite"/>
    </source>
</evidence>
<sequence length="940" mass="98973">MGSDAAFLALANMAIEAEIRTYFPYTALYRRLCRGGSERAMDYLHREFSPALVDAADDGTPATADLVAGVAASSAGLSQTQHKRRRASLVGELQKSLEEFAAATARLVRARLESTALSGKQSEVCDNEAVTVPSTPGEAGAEPYTVTCRRCTTNVTCTYPCWVLEGYVVLWAESVLEVECVATKAAIAASLLASPVVAAHTQGNSSVKDSLGLRRPRGVINSRDSQAANIPHSSSGRLLLSSNRPLGLRPLLQRLTGALDGSAEDATAPPAPLLATARAKAARSRKQRGCSHSDGTHPGASTGPPPPATQMLRLHSMCIVNSDAVGNVRPASFALQSVLQPGWQTALECYPRHMVHFGLLVYAAWHASSRTWESVLSHGDTCRDGSAAAGNGHTVMLPSRSSRGDAALQNTSGERGASHTSESTTAPTSSSPTPEAGGEMRPASLVKLLPHTSHDAVLILGLGGNVLGQCLDALLPAAVPLHVVEVEPAVLQACCENGQFPAIDVVDDWRGELDAAPSCNALKRASAPHKKDASPRRSEEMLETAPAASLVCPAVMQWAAGLIHRKSATPAAFRAMRQQAPALLERLAAPPSAMPSGATKRATCAPSLRRGSGTVVEAPLQAQQERGEYVCFLQDAYAYLRTSASFPTTSTSAQGAVARHRAFHSAHGAAHPVAPSSPTQETCPRFAAQSRTLSSKQENESSSAVEDAPLSSQYSMIFLDCYDPDREHMMHEGTLVELCARRLQPGGVLVVNAHVLPSVENLRRDFLGCGFSTVQALRVAGHTQTVVVCVAQDKAADGEPAAAERLASSASCAPMLTEKRGRFTVRQMQVLATALNGVLHVAGSSSSSVTDGGDGAGRDKVSAAATTSTTAGAFSLSCTSPPPPPVTPAFRFDAAWLKSCRRVVVPPSKVPSSRRARPASTTPSQACSIDVDLRVWEHYF</sequence>
<feature type="compositionally biased region" description="Low complexity" evidence="1">
    <location>
        <begin position="420"/>
        <end position="436"/>
    </location>
</feature>
<dbReference type="Proteomes" id="UP000274082">
    <property type="component" value="Chromosome 28"/>
</dbReference>
<dbReference type="VEuPathDB" id="TriTrypDB:LDHU3_28.2470"/>
<organism evidence="2 3">
    <name type="scientific">Leishmania donovani</name>
    <dbReference type="NCBI Taxonomy" id="5661"/>
    <lineage>
        <taxon>Eukaryota</taxon>
        <taxon>Discoba</taxon>
        <taxon>Euglenozoa</taxon>
        <taxon>Kinetoplastea</taxon>
        <taxon>Metakinetoplastina</taxon>
        <taxon>Trypanosomatida</taxon>
        <taxon>Trypanosomatidae</taxon>
        <taxon>Leishmaniinae</taxon>
        <taxon>Leishmania</taxon>
    </lineage>
</organism>
<feature type="region of interest" description="Disordered" evidence="1">
    <location>
        <begin position="262"/>
        <end position="309"/>
    </location>
</feature>
<gene>
    <name evidence="2" type="ORF">LdCL_280023700</name>
</gene>